<reference evidence="1 2" key="1">
    <citation type="submission" date="2019-08" db="EMBL/GenBank/DDBJ databases">
        <title>In-depth cultivation of the pig gut microbiome towards novel bacterial diversity and tailored functional studies.</title>
        <authorList>
            <person name="Wylensek D."/>
            <person name="Hitch T.C.A."/>
            <person name="Clavel T."/>
        </authorList>
    </citation>
    <scope>NUCLEOTIDE SEQUENCE [LARGE SCALE GENOMIC DNA]</scope>
    <source>
        <strain evidence="1 2">WCA-693-APC-5D-A</strain>
    </source>
</reference>
<organism evidence="1 2">
    <name type="scientific">Anaerovibrio slackiae</name>
    <dbReference type="NCBI Taxonomy" id="2652309"/>
    <lineage>
        <taxon>Bacteria</taxon>
        <taxon>Bacillati</taxon>
        <taxon>Bacillota</taxon>
        <taxon>Negativicutes</taxon>
        <taxon>Selenomonadales</taxon>
        <taxon>Selenomonadaceae</taxon>
        <taxon>Anaerovibrio</taxon>
    </lineage>
</organism>
<dbReference type="InterPro" id="IPR029044">
    <property type="entry name" value="Nucleotide-diphossugar_trans"/>
</dbReference>
<name>A0A6I2UDA8_9FIRM</name>
<dbReference type="RefSeq" id="WP_154407683.1">
    <property type="nucleotide sequence ID" value="NZ_VUNR01000025.1"/>
</dbReference>
<dbReference type="Gene3D" id="3.90.550.10">
    <property type="entry name" value="Spore Coat Polysaccharide Biosynthesis Protein SpsA, Chain A"/>
    <property type="match status" value="1"/>
</dbReference>
<protein>
    <submittedName>
        <fullName evidence="1">Glycosyltransferase</fullName>
    </submittedName>
</protein>
<keyword evidence="1" id="KW-0808">Transferase</keyword>
<sequence>MQQEQYADLYWDREPAEKEKFIEQLAPIVLFTYNRLQHTKQTIEALQNNVYAADSELFIYSDAPKTENAILDVQAVRDYLYSINGFKNITIIEREENCGLAKNIIDGVTSIVNKYGKIIVLEDDIVTSKYFLKYMNDALKIYETESKVIMINGYLYPIDNKDLPETFFVKAGGCWGWATWADRWKHFSREPQKIRDSFTDEDIYRFNFNGKTQDFFDQIIANCDGRLYTWAIFWAVVIYRRGYSLFPALPLSKNIGHDSSGVHCGTTNYYDVDLGVNKVKKFSVRIIESNIAYIRIGEFMEKISYVPLSRKILHYIKKFILSKIIK</sequence>
<dbReference type="GeneID" id="96779460"/>
<gene>
    <name evidence="1" type="ORF">FYJ84_11025</name>
</gene>
<accession>A0A6I2UDA8</accession>
<comment type="caution">
    <text evidence="1">The sequence shown here is derived from an EMBL/GenBank/DDBJ whole genome shotgun (WGS) entry which is preliminary data.</text>
</comment>
<dbReference type="EMBL" id="VUNR01000025">
    <property type="protein sequence ID" value="MSU09513.1"/>
    <property type="molecule type" value="Genomic_DNA"/>
</dbReference>
<dbReference type="Proteomes" id="UP000433181">
    <property type="component" value="Unassembled WGS sequence"/>
</dbReference>
<dbReference type="SUPFAM" id="SSF53448">
    <property type="entry name" value="Nucleotide-diphospho-sugar transferases"/>
    <property type="match status" value="1"/>
</dbReference>
<evidence type="ECO:0000313" key="2">
    <source>
        <dbReference type="Proteomes" id="UP000433181"/>
    </source>
</evidence>
<dbReference type="GO" id="GO:0016740">
    <property type="term" value="F:transferase activity"/>
    <property type="evidence" value="ECO:0007669"/>
    <property type="project" value="UniProtKB-KW"/>
</dbReference>
<proteinExistence type="predicted"/>
<evidence type="ECO:0000313" key="1">
    <source>
        <dbReference type="EMBL" id="MSU09513.1"/>
    </source>
</evidence>
<dbReference type="AlphaFoldDB" id="A0A6I2UDA8"/>
<keyword evidence="2" id="KW-1185">Reference proteome</keyword>